<reference evidence="1 2" key="1">
    <citation type="journal article" date="2020" name="Genomics">
        <title>Complete, high-quality genomes from long-read metagenomic sequencing of two wolf lichen thalli reveals enigmatic genome architecture.</title>
        <authorList>
            <person name="McKenzie S.K."/>
            <person name="Walston R.F."/>
            <person name="Allen J.L."/>
        </authorList>
    </citation>
    <scope>NUCLEOTIDE SEQUENCE [LARGE SCALE GENOMIC DNA]</scope>
    <source>
        <strain evidence="1">WasteWater1</strain>
    </source>
</reference>
<comment type="caution">
    <text evidence="1">The sequence shown here is derived from an EMBL/GenBank/DDBJ whole genome shotgun (WGS) entry which is preliminary data.</text>
</comment>
<organism evidence="1 2">
    <name type="scientific">Letharia lupina</name>
    <dbReference type="NCBI Taxonomy" id="560253"/>
    <lineage>
        <taxon>Eukaryota</taxon>
        <taxon>Fungi</taxon>
        <taxon>Dikarya</taxon>
        <taxon>Ascomycota</taxon>
        <taxon>Pezizomycotina</taxon>
        <taxon>Lecanoromycetes</taxon>
        <taxon>OSLEUM clade</taxon>
        <taxon>Lecanoromycetidae</taxon>
        <taxon>Lecanorales</taxon>
        <taxon>Lecanorineae</taxon>
        <taxon>Parmeliaceae</taxon>
        <taxon>Letharia</taxon>
    </lineage>
</organism>
<accession>A0A8H6CD81</accession>
<sequence>MEDDYELAHSPGVTKMPEQIHYTHRGSIDRDEADLMRLGKKPVLKTELTKKSVFDIGFAKYAALYQSAAAKT</sequence>
<evidence type="ECO:0000313" key="1">
    <source>
        <dbReference type="EMBL" id="KAF6221245.1"/>
    </source>
</evidence>
<dbReference type="AlphaFoldDB" id="A0A8H6CD81"/>
<dbReference type="EMBL" id="JACCJB010000014">
    <property type="protein sequence ID" value="KAF6221245.1"/>
    <property type="molecule type" value="Genomic_DNA"/>
</dbReference>
<protein>
    <submittedName>
        <fullName evidence="1">Uncharacterized protein</fullName>
    </submittedName>
</protein>
<name>A0A8H6CD81_9LECA</name>
<evidence type="ECO:0000313" key="2">
    <source>
        <dbReference type="Proteomes" id="UP000593566"/>
    </source>
</evidence>
<proteinExistence type="predicted"/>
<dbReference type="Proteomes" id="UP000593566">
    <property type="component" value="Unassembled WGS sequence"/>
</dbReference>
<dbReference type="GeneID" id="59330514"/>
<gene>
    <name evidence="1" type="ORF">HO133_002100</name>
</gene>
<dbReference type="RefSeq" id="XP_037150680.1">
    <property type="nucleotide sequence ID" value="XM_037293027.1"/>
</dbReference>
<keyword evidence="2" id="KW-1185">Reference proteome</keyword>